<proteinExistence type="predicted"/>
<organism evidence="1 2">
    <name type="scientific">Streptomyces daqingensis</name>
    <dbReference type="NCBI Taxonomy" id="1472640"/>
    <lineage>
        <taxon>Bacteria</taxon>
        <taxon>Bacillati</taxon>
        <taxon>Actinomycetota</taxon>
        <taxon>Actinomycetes</taxon>
        <taxon>Kitasatosporales</taxon>
        <taxon>Streptomycetaceae</taxon>
        <taxon>Streptomyces</taxon>
    </lineage>
</organism>
<dbReference type="EMBL" id="BMMP01000011">
    <property type="protein sequence ID" value="GGO51979.1"/>
    <property type="molecule type" value="Genomic_DNA"/>
</dbReference>
<name>A0ABQ2MHI0_9ACTN</name>
<evidence type="ECO:0000313" key="1">
    <source>
        <dbReference type="EMBL" id="GGO51979.1"/>
    </source>
</evidence>
<accession>A0ABQ2MHI0</accession>
<reference evidence="2" key="1">
    <citation type="journal article" date="2019" name="Int. J. Syst. Evol. Microbiol.">
        <title>The Global Catalogue of Microorganisms (GCM) 10K type strain sequencing project: providing services to taxonomists for standard genome sequencing and annotation.</title>
        <authorList>
            <consortium name="The Broad Institute Genomics Platform"/>
            <consortium name="The Broad Institute Genome Sequencing Center for Infectious Disease"/>
            <person name="Wu L."/>
            <person name="Ma J."/>
        </authorList>
    </citation>
    <scope>NUCLEOTIDE SEQUENCE [LARGE SCALE GENOMIC DNA]</scope>
    <source>
        <strain evidence="2">CGMCC 4.7178</strain>
    </source>
</reference>
<keyword evidence="2" id="KW-1185">Reference proteome</keyword>
<protein>
    <recommendedName>
        <fullName evidence="3">Secreted protein</fullName>
    </recommendedName>
</protein>
<comment type="caution">
    <text evidence="1">The sequence shown here is derived from an EMBL/GenBank/DDBJ whole genome shotgun (WGS) entry which is preliminary data.</text>
</comment>
<sequence>MTTGAQPGPQLPPMEPAVGAAVRDTRHGRVGIVMAHDGPYVQLRPLNGGREWDADPGRVQLLSPAELLSARLAEVNERSRRPDR</sequence>
<evidence type="ECO:0008006" key="3">
    <source>
        <dbReference type="Google" id="ProtNLM"/>
    </source>
</evidence>
<gene>
    <name evidence="1" type="ORF">GCM10012287_35250</name>
</gene>
<dbReference type="Proteomes" id="UP000631535">
    <property type="component" value="Unassembled WGS sequence"/>
</dbReference>
<evidence type="ECO:0000313" key="2">
    <source>
        <dbReference type="Proteomes" id="UP000631535"/>
    </source>
</evidence>